<feature type="binding site" evidence="3">
    <location>
        <position position="173"/>
    </location>
    <ligand>
        <name>substrate</name>
    </ligand>
</feature>
<dbReference type="PIRSF" id="PIRSF028973">
    <property type="entry name" value="Scavenger_mRNA_decap_enz"/>
    <property type="match status" value="1"/>
</dbReference>
<feature type="binding site" evidence="3">
    <location>
        <position position="152"/>
    </location>
    <ligand>
        <name>substrate</name>
    </ligand>
</feature>
<dbReference type="EMBL" id="BTCM01000008">
    <property type="protein sequence ID" value="GMK59680.1"/>
    <property type="molecule type" value="Genomic_DNA"/>
</dbReference>
<evidence type="ECO:0000256" key="2">
    <source>
        <dbReference type="PIRSR" id="PIRSR028973-1"/>
    </source>
</evidence>
<gene>
    <name evidence="4" type="ORF">CspeluHIS016_0802860</name>
</gene>
<dbReference type="PANTHER" id="PTHR12978:SF0">
    <property type="entry name" value="M7GPPPX DIPHOSPHATASE"/>
    <property type="match status" value="1"/>
</dbReference>
<dbReference type="Gene3D" id="3.30.200.40">
    <property type="entry name" value="Scavenger mRNA decapping enzyme, N-terminal domain"/>
    <property type="match status" value="1"/>
</dbReference>
<keyword evidence="5" id="KW-1185">Reference proteome</keyword>
<organism evidence="4 5">
    <name type="scientific">Cutaneotrichosporon spelunceum</name>
    <dbReference type="NCBI Taxonomy" id="1672016"/>
    <lineage>
        <taxon>Eukaryota</taxon>
        <taxon>Fungi</taxon>
        <taxon>Dikarya</taxon>
        <taxon>Basidiomycota</taxon>
        <taxon>Agaricomycotina</taxon>
        <taxon>Tremellomycetes</taxon>
        <taxon>Trichosporonales</taxon>
        <taxon>Trichosporonaceae</taxon>
        <taxon>Cutaneotrichosporon</taxon>
    </lineage>
</organism>
<dbReference type="GO" id="GO:0016787">
    <property type="term" value="F:hydrolase activity"/>
    <property type="evidence" value="ECO:0007669"/>
    <property type="project" value="InterPro"/>
</dbReference>
<dbReference type="AlphaFoldDB" id="A0AAD3U044"/>
<dbReference type="GO" id="GO:0000932">
    <property type="term" value="C:P-body"/>
    <property type="evidence" value="ECO:0007669"/>
    <property type="project" value="TreeGrafter"/>
</dbReference>
<feature type="binding site" evidence="3">
    <location>
        <position position="171"/>
    </location>
    <ligand>
        <name>substrate</name>
    </ligand>
</feature>
<dbReference type="InterPro" id="IPR008594">
    <property type="entry name" value="DcpS/DCS2"/>
</dbReference>
<feature type="active site" description="Nucleophile" evidence="2">
    <location>
        <position position="243"/>
    </location>
</feature>
<dbReference type="InterPro" id="IPR011145">
    <property type="entry name" value="Scavenger_mRNA_decap_enz_N"/>
</dbReference>
<name>A0AAD3U044_9TREE</name>
<dbReference type="SUPFAM" id="SSF54197">
    <property type="entry name" value="HIT-like"/>
    <property type="match status" value="1"/>
</dbReference>
<feature type="binding site" evidence="3">
    <location>
        <begin position="234"/>
        <end position="245"/>
    </location>
    <ligand>
        <name>substrate</name>
    </ligand>
</feature>
<accession>A0AAD3U044</accession>
<dbReference type="Pfam" id="PF05652">
    <property type="entry name" value="DcpS"/>
    <property type="match status" value="1"/>
</dbReference>
<evidence type="ECO:0000256" key="1">
    <source>
        <dbReference type="ARBA" id="ARBA00010208"/>
    </source>
</evidence>
<dbReference type="Gene3D" id="3.30.428.10">
    <property type="entry name" value="HIT-like"/>
    <property type="match status" value="1"/>
</dbReference>
<comment type="similarity">
    <text evidence="1">Belongs to the HIT family.</text>
</comment>
<dbReference type="PANTHER" id="PTHR12978">
    <property type="entry name" value="HISTIDINE TRIAD HIT PROTEIN MEMBER"/>
    <property type="match status" value="1"/>
</dbReference>
<sequence length="312" mass="35014">MEDELKACDLATLATLEFERVLSENTLTGSCYLLGKLHGEPAIVHVQRTAIDPSAAPGIVKEGLDSLNVFLDNRPYFSAHALLKRGPDALPDLALKLIWPCTDVHIKKYTAQQRRLLIETPATYDTVVEPYISSFPPERTEWVHAILEGRKEAERVLFSSPGEQGFMLLPDLKWDETTTAALYLTALVRDGSIRSLRDLTRRHIPLLKSIKREAYDVCAKKWGVQAGELRLFIHYQPSYYHFHVHVVHVAHEIMAGMAVGQAHMLDEVMSWLELSPEEGPSLPARMTFTYALGTEHGLYDGLLAVQEEATGE</sequence>
<reference evidence="4" key="2">
    <citation type="submission" date="2023-06" db="EMBL/GenBank/DDBJ databases">
        <authorList>
            <person name="Kobayashi Y."/>
            <person name="Kayamori A."/>
            <person name="Aoki K."/>
            <person name="Shiwa Y."/>
            <person name="Fujita N."/>
            <person name="Sugita T."/>
            <person name="Iwasaki W."/>
            <person name="Tanaka N."/>
            <person name="Takashima M."/>
        </authorList>
    </citation>
    <scope>NUCLEOTIDE SEQUENCE</scope>
    <source>
        <strain evidence="4">HIS016</strain>
    </source>
</reference>
<evidence type="ECO:0000256" key="3">
    <source>
        <dbReference type="PIRSR" id="PIRSR028973-2"/>
    </source>
</evidence>
<dbReference type="InterPro" id="IPR036265">
    <property type="entry name" value="HIT-like_sf"/>
</dbReference>
<evidence type="ECO:0008006" key="6">
    <source>
        <dbReference type="Google" id="ProtNLM"/>
    </source>
</evidence>
<dbReference type="GO" id="GO:0000340">
    <property type="term" value="F:RNA 7-methylguanosine cap binding"/>
    <property type="evidence" value="ECO:0007669"/>
    <property type="project" value="TreeGrafter"/>
</dbReference>
<comment type="caution">
    <text evidence="4">The sequence shown here is derived from an EMBL/GenBank/DDBJ whole genome shotgun (WGS) entry which is preliminary data.</text>
</comment>
<dbReference type="Proteomes" id="UP001222932">
    <property type="component" value="Unassembled WGS sequence"/>
</dbReference>
<feature type="binding site" evidence="3">
    <location>
        <position position="142"/>
    </location>
    <ligand>
        <name>substrate</name>
    </ligand>
</feature>
<reference evidence="4" key="1">
    <citation type="journal article" date="2023" name="BMC Genomics">
        <title>Chromosome-level genome assemblies of Cutaneotrichosporon spp. (Trichosporonales, Basidiomycota) reveal imbalanced evolution between nucleotide sequences and chromosome synteny.</title>
        <authorList>
            <person name="Kobayashi Y."/>
            <person name="Kayamori A."/>
            <person name="Aoki K."/>
            <person name="Shiwa Y."/>
            <person name="Matsutani M."/>
            <person name="Fujita N."/>
            <person name="Sugita T."/>
            <person name="Iwasaki W."/>
            <person name="Tanaka N."/>
            <person name="Takashima M."/>
        </authorList>
    </citation>
    <scope>NUCLEOTIDE SEQUENCE</scope>
    <source>
        <strain evidence="4">HIS016</strain>
    </source>
</reference>
<dbReference type="GO" id="GO:0005634">
    <property type="term" value="C:nucleus"/>
    <property type="evidence" value="ECO:0007669"/>
    <property type="project" value="TreeGrafter"/>
</dbReference>
<proteinExistence type="inferred from homology"/>
<dbReference type="Pfam" id="PF11969">
    <property type="entry name" value="DcpS_C"/>
    <property type="match status" value="1"/>
</dbReference>
<evidence type="ECO:0000313" key="5">
    <source>
        <dbReference type="Proteomes" id="UP001222932"/>
    </source>
</evidence>
<evidence type="ECO:0000313" key="4">
    <source>
        <dbReference type="EMBL" id="GMK59680.1"/>
    </source>
</evidence>
<protein>
    <recommendedName>
        <fullName evidence="6">Scavenger mRNA decapping enzyme</fullName>
    </recommendedName>
</protein>
<dbReference type="SUPFAM" id="SSF102860">
    <property type="entry name" value="mRNA decapping enzyme DcpS N-terminal domain"/>
    <property type="match status" value="1"/>
</dbReference>
<dbReference type="GO" id="GO:0000290">
    <property type="term" value="P:deadenylation-dependent decapping of nuclear-transcribed mRNA"/>
    <property type="evidence" value="ECO:0007669"/>
    <property type="project" value="InterPro"/>
</dbReference>